<dbReference type="AlphaFoldDB" id="A0A6N7XJP0"/>
<evidence type="ECO:0000313" key="2">
    <source>
        <dbReference type="EMBL" id="MST71174.1"/>
    </source>
</evidence>
<dbReference type="Gene3D" id="1.10.260.40">
    <property type="entry name" value="lambda repressor-like DNA-binding domains"/>
    <property type="match status" value="1"/>
</dbReference>
<dbReference type="PROSITE" id="PS50943">
    <property type="entry name" value="HTH_CROC1"/>
    <property type="match status" value="1"/>
</dbReference>
<feature type="domain" description="HTH cro/C1-type" evidence="1">
    <location>
        <begin position="16"/>
        <end position="71"/>
    </location>
</feature>
<dbReference type="GO" id="GO:0003677">
    <property type="term" value="F:DNA binding"/>
    <property type="evidence" value="ECO:0007669"/>
    <property type="project" value="InterPro"/>
</dbReference>
<reference evidence="2 3" key="1">
    <citation type="submission" date="2019-08" db="EMBL/GenBank/DDBJ databases">
        <title>In-depth cultivation of the pig gut microbiome towards novel bacterial diversity and tailored functional studies.</title>
        <authorList>
            <person name="Wylensek D."/>
            <person name="Hitch T.C.A."/>
            <person name="Clavel T."/>
        </authorList>
    </citation>
    <scope>NUCLEOTIDE SEQUENCE [LARGE SCALE GENOMIC DNA]</scope>
    <source>
        <strain evidence="2 3">WCA-MUC-591-APC-4B</strain>
    </source>
</reference>
<dbReference type="CDD" id="cd00093">
    <property type="entry name" value="HTH_XRE"/>
    <property type="match status" value="1"/>
</dbReference>
<keyword evidence="3" id="KW-1185">Reference proteome</keyword>
<dbReference type="EMBL" id="VUNA01000015">
    <property type="protein sequence ID" value="MST71174.1"/>
    <property type="molecule type" value="Genomic_DNA"/>
</dbReference>
<protein>
    <submittedName>
        <fullName evidence="2">Helix-turn-helix domain-containing protein</fullName>
    </submittedName>
</protein>
<proteinExistence type="predicted"/>
<evidence type="ECO:0000259" key="1">
    <source>
        <dbReference type="PROSITE" id="PS50943"/>
    </source>
</evidence>
<dbReference type="RefSeq" id="WP_154554735.1">
    <property type="nucleotide sequence ID" value="NZ_JBJESO010000035.1"/>
</dbReference>
<gene>
    <name evidence="2" type="ORF">FYJ65_07590</name>
</gene>
<organism evidence="2 3">
    <name type="scientific">Mogibacterium kristiansenii</name>
    <dbReference type="NCBI Taxonomy" id="2606708"/>
    <lineage>
        <taxon>Bacteria</taxon>
        <taxon>Bacillati</taxon>
        <taxon>Bacillota</taxon>
        <taxon>Clostridia</taxon>
        <taxon>Peptostreptococcales</taxon>
        <taxon>Anaerovoracaceae</taxon>
        <taxon>Mogibacterium</taxon>
    </lineage>
</organism>
<sequence>MKETQVINRIETGKRIRRLRVENGYQVTDIQRIIGLASPQSVYKWERGDNLPSIDSAVILAWIFDIPVEDLFVLNDSDEGLDEEDRKVTTCK</sequence>
<accession>A0A6N7XJP0</accession>
<comment type="caution">
    <text evidence="2">The sequence shown here is derived from an EMBL/GenBank/DDBJ whole genome shotgun (WGS) entry which is preliminary data.</text>
</comment>
<dbReference type="SMART" id="SM00530">
    <property type="entry name" value="HTH_XRE"/>
    <property type="match status" value="1"/>
</dbReference>
<dbReference type="InterPro" id="IPR010982">
    <property type="entry name" value="Lambda_DNA-bd_dom_sf"/>
</dbReference>
<name>A0A6N7XJP0_9FIRM</name>
<evidence type="ECO:0000313" key="3">
    <source>
        <dbReference type="Proteomes" id="UP000469424"/>
    </source>
</evidence>
<dbReference type="SUPFAM" id="SSF47413">
    <property type="entry name" value="lambda repressor-like DNA-binding domains"/>
    <property type="match status" value="1"/>
</dbReference>
<dbReference type="Proteomes" id="UP000469424">
    <property type="component" value="Unassembled WGS sequence"/>
</dbReference>
<dbReference type="InterPro" id="IPR001387">
    <property type="entry name" value="Cro/C1-type_HTH"/>
</dbReference>
<dbReference type="Pfam" id="PF01381">
    <property type="entry name" value="HTH_3"/>
    <property type="match status" value="1"/>
</dbReference>